<dbReference type="PANTHER" id="PTHR10910">
    <property type="entry name" value="EUKARYOTE SPECIFIC DSRNA BINDING PROTEIN"/>
    <property type="match status" value="1"/>
</dbReference>
<dbReference type="InterPro" id="IPR002466">
    <property type="entry name" value="A_deamin"/>
</dbReference>
<dbReference type="GO" id="GO:0008251">
    <property type="term" value="F:tRNA-specific adenosine deaminase activity"/>
    <property type="evidence" value="ECO:0007669"/>
    <property type="project" value="TreeGrafter"/>
</dbReference>
<comment type="caution">
    <text evidence="2">The sequence shown here is derived from an EMBL/GenBank/DDBJ whole genome shotgun (WGS) entry which is preliminary data.</text>
</comment>
<dbReference type="AlphaFoldDB" id="A0A4T0NRJ8"/>
<sequence length="346" mass="38722">MMNINKGDQSRYLTLQEGKYRLNEGVKLHMYISALPCGDASMIYTADHQNDDEAALYSAIPSLSGASNEHTDLVRGRMNYSRVGAIRTKPGMPLLFVVVRLSPKAGRADASSTSSLSCSDKLATLCLLGVQGGLLANIIDPIYIDKIIIGGVFDNREKYLSECYRALYTRLEASLSGCVPDTKYRFHKPDISFTDTPYEHSKEQVESRAAGVDVQPAIECANYIANDIQKPTEIVVSGLKNGNFKRKGPDTPYFWKYRYAIRFCRYILTISPRSRLCKLDIMRAYMSLNANPGPSNLTYYDVKNTAGSSDYRQVKGAIRSRPSSFAGWIITDKKYTMFDCEGNHRL</sequence>
<name>A0A4T0NRJ8_9BASI</name>
<evidence type="ECO:0000313" key="2">
    <source>
        <dbReference type="EMBL" id="TIC00024.1"/>
    </source>
</evidence>
<dbReference type="SMART" id="SM00552">
    <property type="entry name" value="ADEAMc"/>
    <property type="match status" value="1"/>
</dbReference>
<dbReference type="EMBL" id="SPRH01000025">
    <property type="protein sequence ID" value="TIC00024.1"/>
    <property type="molecule type" value="Genomic_DNA"/>
</dbReference>
<evidence type="ECO:0000259" key="1">
    <source>
        <dbReference type="PROSITE" id="PS50141"/>
    </source>
</evidence>
<dbReference type="PROSITE" id="PS50141">
    <property type="entry name" value="A_DEAMIN_EDITASE"/>
    <property type="match status" value="1"/>
</dbReference>
<feature type="domain" description="A to I editase" evidence="1">
    <location>
        <begin position="1"/>
        <end position="338"/>
    </location>
</feature>
<dbReference type="GO" id="GO:0006382">
    <property type="term" value="P:adenosine to inosine editing"/>
    <property type="evidence" value="ECO:0007669"/>
    <property type="project" value="TreeGrafter"/>
</dbReference>
<organism evidence="2 3">
    <name type="scientific">Wallemia mellicola</name>
    <dbReference type="NCBI Taxonomy" id="1708541"/>
    <lineage>
        <taxon>Eukaryota</taxon>
        <taxon>Fungi</taxon>
        <taxon>Dikarya</taxon>
        <taxon>Basidiomycota</taxon>
        <taxon>Wallemiomycotina</taxon>
        <taxon>Wallemiomycetes</taxon>
        <taxon>Wallemiales</taxon>
        <taxon>Wallemiaceae</taxon>
        <taxon>Wallemia</taxon>
    </lineage>
</organism>
<gene>
    <name evidence="2" type="ORF">E3Q17_02350</name>
</gene>
<proteinExistence type="predicted"/>
<protein>
    <submittedName>
        <fullName evidence="2">Adenosine deaminase/editase</fullName>
    </submittedName>
</protein>
<accession>A0A4T0NRJ8</accession>
<dbReference type="GO" id="GO:0005730">
    <property type="term" value="C:nucleolus"/>
    <property type="evidence" value="ECO:0007669"/>
    <property type="project" value="TreeGrafter"/>
</dbReference>
<dbReference type="Proteomes" id="UP000307169">
    <property type="component" value="Unassembled WGS sequence"/>
</dbReference>
<evidence type="ECO:0000313" key="3">
    <source>
        <dbReference type="Proteomes" id="UP000307169"/>
    </source>
</evidence>
<dbReference type="GO" id="GO:0003726">
    <property type="term" value="F:double-stranded RNA adenosine deaminase activity"/>
    <property type="evidence" value="ECO:0007669"/>
    <property type="project" value="TreeGrafter"/>
</dbReference>
<dbReference type="GO" id="GO:0006396">
    <property type="term" value="P:RNA processing"/>
    <property type="evidence" value="ECO:0007669"/>
    <property type="project" value="InterPro"/>
</dbReference>
<dbReference type="GO" id="GO:0003725">
    <property type="term" value="F:double-stranded RNA binding"/>
    <property type="evidence" value="ECO:0007669"/>
    <property type="project" value="TreeGrafter"/>
</dbReference>
<dbReference type="GO" id="GO:0005737">
    <property type="term" value="C:cytoplasm"/>
    <property type="evidence" value="ECO:0007669"/>
    <property type="project" value="TreeGrafter"/>
</dbReference>
<dbReference type="Pfam" id="PF02137">
    <property type="entry name" value="A_deamin"/>
    <property type="match status" value="1"/>
</dbReference>
<dbReference type="PANTHER" id="PTHR10910:SF62">
    <property type="entry name" value="AT07585P-RELATED"/>
    <property type="match status" value="1"/>
</dbReference>
<reference evidence="2 3" key="1">
    <citation type="submission" date="2019-03" db="EMBL/GenBank/DDBJ databases">
        <title>Sequencing 25 genomes of Wallemia mellicola.</title>
        <authorList>
            <person name="Gostincar C."/>
        </authorList>
    </citation>
    <scope>NUCLEOTIDE SEQUENCE [LARGE SCALE GENOMIC DNA]</scope>
    <source>
        <strain evidence="2 3">EXF-1262</strain>
    </source>
</reference>